<protein>
    <submittedName>
        <fullName evidence="3">Uncharacterized protein</fullName>
    </submittedName>
</protein>
<evidence type="ECO:0000256" key="2">
    <source>
        <dbReference type="SAM" id="Phobius"/>
    </source>
</evidence>
<dbReference type="AlphaFoldDB" id="A0A6J4T1C1"/>
<reference evidence="3" key="1">
    <citation type="submission" date="2020-02" db="EMBL/GenBank/DDBJ databases">
        <authorList>
            <person name="Meier V. D."/>
        </authorList>
    </citation>
    <scope>NUCLEOTIDE SEQUENCE</scope>
    <source>
        <strain evidence="3">AVDCRST_MAG17</strain>
    </source>
</reference>
<keyword evidence="2" id="KW-0812">Transmembrane</keyword>
<keyword evidence="2" id="KW-0472">Membrane</keyword>
<name>A0A6J4T1C1_9ACTN</name>
<evidence type="ECO:0000313" key="3">
    <source>
        <dbReference type="EMBL" id="CAA9511325.1"/>
    </source>
</evidence>
<gene>
    <name evidence="3" type="ORF">AVDCRST_MAG17-2015</name>
</gene>
<dbReference type="EMBL" id="CADCVV010000159">
    <property type="protein sequence ID" value="CAA9511325.1"/>
    <property type="molecule type" value="Genomic_DNA"/>
</dbReference>
<proteinExistence type="predicted"/>
<evidence type="ECO:0000256" key="1">
    <source>
        <dbReference type="SAM" id="MobiDB-lite"/>
    </source>
</evidence>
<feature type="compositionally biased region" description="Polar residues" evidence="1">
    <location>
        <begin position="148"/>
        <end position="167"/>
    </location>
</feature>
<feature type="transmembrane region" description="Helical" evidence="2">
    <location>
        <begin position="30"/>
        <end position="52"/>
    </location>
</feature>
<sequence>MNVADLTLVRGMDDTRAAPARWSRRPGPVVGAWVARSFAVAVGLLIATWVIASFSTPDPTPLLLPGITTPPTSADLGPILFRNSLVLALHAFACLAGFLAGASMPPRGRSPQRRLEGEPRLGRHTRDLVHHPGHRLLALHPGVRARAGTSSVAAQLGTSPGSSSSACFHTRYPSSRPCSCRSLRGWSRAVAASGTSCSRRPS</sequence>
<keyword evidence="2" id="KW-1133">Transmembrane helix</keyword>
<feature type="transmembrane region" description="Helical" evidence="2">
    <location>
        <begin position="85"/>
        <end position="104"/>
    </location>
</feature>
<feature type="region of interest" description="Disordered" evidence="1">
    <location>
        <begin position="148"/>
        <end position="168"/>
    </location>
</feature>
<accession>A0A6J4T1C1</accession>
<organism evidence="3">
    <name type="scientific">uncultured Solirubrobacterales bacterium</name>
    <dbReference type="NCBI Taxonomy" id="768556"/>
    <lineage>
        <taxon>Bacteria</taxon>
        <taxon>Bacillati</taxon>
        <taxon>Actinomycetota</taxon>
        <taxon>Thermoleophilia</taxon>
        <taxon>Solirubrobacterales</taxon>
        <taxon>environmental samples</taxon>
    </lineage>
</organism>